<proteinExistence type="predicted"/>
<evidence type="ECO:0000313" key="1">
    <source>
        <dbReference type="EMBL" id="KAG9227776.1"/>
    </source>
</evidence>
<protein>
    <submittedName>
        <fullName evidence="1">Uncharacterized protein</fullName>
    </submittedName>
</protein>
<keyword evidence="2" id="KW-1185">Reference proteome</keyword>
<reference evidence="1 2" key="1">
    <citation type="journal article" date="2021" name="Appl. Environ. Microbiol.">
        <title>Genetic linkage and physical mapping for an oyster mushroom Pleurotus cornucopiae and QTL analysis for the trait cap color.</title>
        <authorList>
            <person name="Zhang Y."/>
            <person name="Gao W."/>
            <person name="Sonnenberg A."/>
            <person name="Chen Q."/>
            <person name="Zhang J."/>
            <person name="Huang C."/>
        </authorList>
    </citation>
    <scope>NUCLEOTIDE SEQUENCE [LARGE SCALE GENOMIC DNA]</scope>
    <source>
        <strain evidence="1">CCMSSC00406</strain>
    </source>
</reference>
<accession>A0ACB7JCL7</accession>
<organism evidence="1 2">
    <name type="scientific">Pleurotus cornucopiae</name>
    <name type="common">Cornucopia mushroom</name>
    <dbReference type="NCBI Taxonomy" id="5321"/>
    <lineage>
        <taxon>Eukaryota</taxon>
        <taxon>Fungi</taxon>
        <taxon>Dikarya</taxon>
        <taxon>Basidiomycota</taxon>
        <taxon>Agaricomycotina</taxon>
        <taxon>Agaricomycetes</taxon>
        <taxon>Agaricomycetidae</taxon>
        <taxon>Agaricales</taxon>
        <taxon>Pleurotineae</taxon>
        <taxon>Pleurotaceae</taxon>
        <taxon>Pleurotus</taxon>
    </lineage>
</organism>
<dbReference type="Proteomes" id="UP000824881">
    <property type="component" value="Unassembled WGS sequence"/>
</dbReference>
<name>A0ACB7JCL7_PLECO</name>
<gene>
    <name evidence="1" type="ORF">CCMSSC00406_0000578</name>
</gene>
<dbReference type="EMBL" id="WQMT02000001">
    <property type="protein sequence ID" value="KAG9227776.1"/>
    <property type="molecule type" value="Genomic_DNA"/>
</dbReference>
<evidence type="ECO:0000313" key="2">
    <source>
        <dbReference type="Proteomes" id="UP000824881"/>
    </source>
</evidence>
<sequence>MTPSNLSVPGYQAIAPMFKGINSYLVAPIFLQRTISSIIIVSFTSLTTQVTLEIIKMKQVFALAIIAAALVAASPANDWSRPCFDGECAYDIPSQSGSGALKIFGSSKSVTDITPAAGWVVLDCDRNALAQDIRLVCNGDDAGCNHMFDHDGPVHKIVRLPAECGSAPFARIAAATVAENQSVPSHVVRRDGSAPQVHTIRIDDNFAAIDSAKVGTVEFALLAANFPGVEHPDSYLEARDFDDQDEEDQEDDFDADKKGNKADGKKAGNKDDKKAGKKDDKKDDKKDGKKDGKKADKKDDKKDDKKGKKADGKKADGKKDKADDKKAGKKDGKPAAKGSKKEWFNKAIQSIKKSKTELKADNKDKTAFSIEHKKAYQPVTASKNEVLYSLTKVCPANAKSIFKIAAEAKATIELTLGVAASGSLSPPSIDDFALMTGTGIDIDGKVIVNSDIVGDYKGVEKAIVAKQGAPSLDIPGVFKLSPSVTIYASIDADINLQIDYEAEVNYALDDIEFWYPPSVAKSFEKSGKAKALDTYYSISATPDVEADVDIDFHLRPLIEVDVVGFKQKATVFIEADSSVNLDLDGSDIDKKGGKKDDKKDDKKGDKKDDKKAGKKDDKKADKKGDKKDAKKAGKKDDKKGDKKGDKKADKKAGKKGKKDAELVERAFPPYGNAARELASREPAALDFDGCTIITTHIDVNGGSSGKFFDIFKGNNKVDILDKKGFLVKKCYGDVVDKNGDGVADSDAKKGKGKSPAKKGKLDPLVCPAKEVGEPLLVAKETVKAKKILN</sequence>
<comment type="caution">
    <text evidence="1">The sequence shown here is derived from an EMBL/GenBank/DDBJ whole genome shotgun (WGS) entry which is preliminary data.</text>
</comment>